<dbReference type="EMBL" id="VBOR01000117">
    <property type="protein sequence ID" value="TMQ47298.1"/>
    <property type="molecule type" value="Genomic_DNA"/>
</dbReference>
<keyword evidence="5" id="KW-0808">Transferase</keyword>
<dbReference type="FunFam" id="3.40.50.1100:FF:000006">
    <property type="entry name" value="Cysteine synthase"/>
    <property type="match status" value="1"/>
</dbReference>
<dbReference type="SUPFAM" id="SSF53686">
    <property type="entry name" value="Tryptophan synthase beta subunit-like PLP-dependent enzymes"/>
    <property type="match status" value="1"/>
</dbReference>
<dbReference type="GO" id="GO:0006535">
    <property type="term" value="P:cysteine biosynthetic process from serine"/>
    <property type="evidence" value="ECO:0007669"/>
    <property type="project" value="InterPro"/>
</dbReference>
<evidence type="ECO:0000313" key="10">
    <source>
        <dbReference type="EMBL" id="TMQ47298.1"/>
    </source>
</evidence>
<dbReference type="AlphaFoldDB" id="A0A538S7D0"/>
<evidence type="ECO:0000256" key="8">
    <source>
        <dbReference type="ARBA" id="ARBA00047931"/>
    </source>
</evidence>
<evidence type="ECO:0000256" key="1">
    <source>
        <dbReference type="ARBA" id="ARBA00001933"/>
    </source>
</evidence>
<evidence type="ECO:0000256" key="2">
    <source>
        <dbReference type="ARBA" id="ARBA00007103"/>
    </source>
</evidence>
<dbReference type="PANTHER" id="PTHR10314">
    <property type="entry name" value="CYSTATHIONINE BETA-SYNTHASE"/>
    <property type="match status" value="1"/>
</dbReference>
<evidence type="ECO:0000313" key="11">
    <source>
        <dbReference type="Proteomes" id="UP000316292"/>
    </source>
</evidence>
<proteinExistence type="inferred from homology"/>
<feature type="domain" description="Tryptophan synthase beta chain-like PALP" evidence="9">
    <location>
        <begin position="19"/>
        <end position="306"/>
    </location>
</feature>
<evidence type="ECO:0000256" key="5">
    <source>
        <dbReference type="ARBA" id="ARBA00022679"/>
    </source>
</evidence>
<comment type="similarity">
    <text evidence="2">Belongs to the cysteine synthase/cystathionine beta-synthase family.</text>
</comment>
<dbReference type="InterPro" id="IPR001926">
    <property type="entry name" value="TrpB-like_PALP"/>
</dbReference>
<evidence type="ECO:0000256" key="7">
    <source>
        <dbReference type="ARBA" id="ARBA00023192"/>
    </source>
</evidence>
<organism evidence="10 11">
    <name type="scientific">Eiseniibacteriota bacterium</name>
    <dbReference type="NCBI Taxonomy" id="2212470"/>
    <lineage>
        <taxon>Bacteria</taxon>
        <taxon>Candidatus Eiseniibacteriota</taxon>
    </lineage>
</organism>
<gene>
    <name evidence="10" type="ORF">E6K71_10275</name>
</gene>
<dbReference type="PROSITE" id="PS00901">
    <property type="entry name" value="CYS_SYNTHASE"/>
    <property type="match status" value="1"/>
</dbReference>
<evidence type="ECO:0000256" key="3">
    <source>
        <dbReference type="ARBA" id="ARBA00012681"/>
    </source>
</evidence>
<dbReference type="Pfam" id="PF00291">
    <property type="entry name" value="PALP"/>
    <property type="match status" value="1"/>
</dbReference>
<protein>
    <recommendedName>
        <fullName evidence="3">cysteine synthase</fullName>
        <ecNumber evidence="3">2.5.1.47</ecNumber>
    </recommendedName>
</protein>
<evidence type="ECO:0000259" key="9">
    <source>
        <dbReference type="Pfam" id="PF00291"/>
    </source>
</evidence>
<sequence>MSQAPSYSIARHATNRGILEAIGNTPLVELRRIVPSGSARVIAKLESANPTGSMKDRIARAMVEAAAADGRLSPGGTVVEYTGGTTGISLALVSAALGYKAHFVSSDAFSEEKRQTMRAYGAEITTIPSDRKRITEQLIKSLIATAGELSRRPRHWWSDQLQNRDGEAGYLPLGEEMWRQSGERVDAFVHSVGTAHSIHGTAAALRRHNPRVRVVAVEPSESAVLSGRSTGAHQIEGIGIGFLPPLWRRDEVDEIETVSTPESKEMARRLAREEGIFAGTSSGGNIVVALRVASRLGPDATVGTIIVDSGLKYLSTDVFQT</sequence>
<dbReference type="InterPro" id="IPR001216">
    <property type="entry name" value="P-phosphate_BS"/>
</dbReference>
<dbReference type="GO" id="GO:0004124">
    <property type="term" value="F:cysteine synthase activity"/>
    <property type="evidence" value="ECO:0007669"/>
    <property type="project" value="UniProtKB-EC"/>
</dbReference>
<dbReference type="Gene3D" id="3.40.50.1100">
    <property type="match status" value="2"/>
</dbReference>
<comment type="catalytic activity">
    <reaction evidence="8">
        <text>O-acetyl-L-serine + hydrogen sulfide = L-cysteine + acetate</text>
        <dbReference type="Rhea" id="RHEA:14829"/>
        <dbReference type="ChEBI" id="CHEBI:29919"/>
        <dbReference type="ChEBI" id="CHEBI:30089"/>
        <dbReference type="ChEBI" id="CHEBI:35235"/>
        <dbReference type="ChEBI" id="CHEBI:58340"/>
        <dbReference type="EC" id="2.5.1.47"/>
    </reaction>
</comment>
<keyword evidence="4" id="KW-0028">Amino-acid biosynthesis</keyword>
<dbReference type="Proteomes" id="UP000316292">
    <property type="component" value="Unassembled WGS sequence"/>
</dbReference>
<reference evidence="10 11" key="1">
    <citation type="journal article" date="2019" name="Nat. Microbiol.">
        <title>Mediterranean grassland soil C-N compound turnover is dependent on rainfall and depth, and is mediated by genomically divergent microorganisms.</title>
        <authorList>
            <person name="Diamond S."/>
            <person name="Andeer P.F."/>
            <person name="Li Z."/>
            <person name="Crits-Christoph A."/>
            <person name="Burstein D."/>
            <person name="Anantharaman K."/>
            <person name="Lane K.R."/>
            <person name="Thomas B.C."/>
            <person name="Pan C."/>
            <person name="Northen T.R."/>
            <person name="Banfield J.F."/>
        </authorList>
    </citation>
    <scope>NUCLEOTIDE SEQUENCE [LARGE SCALE GENOMIC DNA]</scope>
    <source>
        <strain evidence="10">WS_1</strain>
    </source>
</reference>
<accession>A0A538S7D0</accession>
<dbReference type="InterPro" id="IPR050214">
    <property type="entry name" value="Cys_Synth/Cystath_Beta-Synth"/>
</dbReference>
<comment type="caution">
    <text evidence="10">The sequence shown here is derived from an EMBL/GenBank/DDBJ whole genome shotgun (WGS) entry which is preliminary data.</text>
</comment>
<dbReference type="InterPro" id="IPR036052">
    <property type="entry name" value="TrpB-like_PALP_sf"/>
</dbReference>
<evidence type="ECO:0000256" key="6">
    <source>
        <dbReference type="ARBA" id="ARBA00022898"/>
    </source>
</evidence>
<evidence type="ECO:0000256" key="4">
    <source>
        <dbReference type="ARBA" id="ARBA00022605"/>
    </source>
</evidence>
<dbReference type="CDD" id="cd01561">
    <property type="entry name" value="CBS_like"/>
    <property type="match status" value="1"/>
</dbReference>
<comment type="cofactor">
    <cofactor evidence="1">
        <name>pyridoxal 5'-phosphate</name>
        <dbReference type="ChEBI" id="CHEBI:597326"/>
    </cofactor>
</comment>
<name>A0A538S7D0_UNCEI</name>
<dbReference type="EC" id="2.5.1.47" evidence="3"/>
<keyword evidence="6" id="KW-0663">Pyridoxal phosphate</keyword>
<keyword evidence="7" id="KW-0198">Cysteine biosynthesis</keyword>